<reference evidence="2" key="1">
    <citation type="journal article" date="2012" name="Mol. Plant Microbe Interact.">
        <title>A highly conserved effector in Fusarium oxysporum is required for full virulence on Arabidopsis.</title>
        <authorList>
            <person name="Thatcher L.F."/>
            <person name="Gardiner D.M."/>
            <person name="Kazan K."/>
            <person name="Manners J."/>
        </authorList>
    </citation>
    <scope>NUCLEOTIDE SEQUENCE [LARGE SCALE GENOMIC DNA]</scope>
    <source>
        <strain evidence="2">Fo5176</strain>
    </source>
</reference>
<comment type="caution">
    <text evidence="2">The sequence shown here is derived from an EMBL/GenBank/DDBJ whole genome shotgun (WGS) entry which is preliminary data.</text>
</comment>
<evidence type="ECO:0008006" key="3">
    <source>
        <dbReference type="Google" id="ProtNLM"/>
    </source>
</evidence>
<dbReference type="OrthoDB" id="5404773at2759"/>
<dbReference type="EMBL" id="AFQF01003430">
    <property type="protein sequence ID" value="EGU75777.1"/>
    <property type="molecule type" value="Genomic_DNA"/>
</dbReference>
<evidence type="ECO:0000313" key="2">
    <source>
        <dbReference type="EMBL" id="EGU75777.1"/>
    </source>
</evidence>
<feature type="chain" id="PRO_5003390509" description="Small secreted protein" evidence="1">
    <location>
        <begin position="22"/>
        <end position="148"/>
    </location>
</feature>
<dbReference type="AlphaFoldDB" id="F9G4V7"/>
<name>F9G4V7_FUSOF</name>
<proteinExistence type="predicted"/>
<evidence type="ECO:0000256" key="1">
    <source>
        <dbReference type="SAM" id="SignalP"/>
    </source>
</evidence>
<accession>F9G4V7</accession>
<organism evidence="2">
    <name type="scientific">Fusarium oxysporum (strain Fo5176)</name>
    <name type="common">Fusarium vascular wilt</name>
    <dbReference type="NCBI Taxonomy" id="660025"/>
    <lineage>
        <taxon>Eukaryota</taxon>
        <taxon>Fungi</taxon>
        <taxon>Dikarya</taxon>
        <taxon>Ascomycota</taxon>
        <taxon>Pezizomycotina</taxon>
        <taxon>Sordariomycetes</taxon>
        <taxon>Hypocreomycetidae</taxon>
        <taxon>Hypocreales</taxon>
        <taxon>Nectriaceae</taxon>
        <taxon>Fusarium</taxon>
        <taxon>Fusarium oxysporum species complex</taxon>
    </lineage>
</organism>
<protein>
    <recommendedName>
        <fullName evidence="3">Small secreted protein</fullName>
    </recommendedName>
</protein>
<feature type="signal peptide" evidence="1">
    <location>
        <begin position="1"/>
        <end position="21"/>
    </location>
</feature>
<keyword evidence="1" id="KW-0732">Signal</keyword>
<sequence length="148" mass="15956">MHYTTILSTILSLAVATSANAAALNPRATRKANEFVSDNCAQGTASYEHNSGFINDVTMDDTSNSVYFAAGPWFYYDGKTENGGSCTGNLLGSWANDNDHPCVNLNQRGGDSRRIRCVRWNNGNLGVGLETRKVLFPTSVHSYAVAGL</sequence>
<gene>
    <name evidence="2" type="ORF">FOXB_13689</name>
</gene>